<dbReference type="InterPro" id="IPR000719">
    <property type="entry name" value="Prot_kinase_dom"/>
</dbReference>
<feature type="repeat" description="TPR" evidence="3">
    <location>
        <begin position="612"/>
        <end position="645"/>
    </location>
</feature>
<feature type="repeat" description="TPR" evidence="3">
    <location>
        <begin position="943"/>
        <end position="976"/>
    </location>
</feature>
<dbReference type="Gene3D" id="1.10.510.10">
    <property type="entry name" value="Transferase(Phosphotransferase) domain 1"/>
    <property type="match status" value="1"/>
</dbReference>
<dbReference type="PROSITE" id="PS50011">
    <property type="entry name" value="PROTEIN_KINASE_DOM"/>
    <property type="match status" value="1"/>
</dbReference>
<dbReference type="PANTHER" id="PTHR44858:SF1">
    <property type="entry name" value="UDP-N-ACETYLGLUCOSAMINE--PEPTIDE N-ACETYLGLUCOSAMINYLTRANSFERASE SPINDLY-RELATED"/>
    <property type="match status" value="1"/>
</dbReference>
<proteinExistence type="predicted"/>
<feature type="repeat" description="TPR" evidence="3">
    <location>
        <begin position="977"/>
        <end position="1010"/>
    </location>
</feature>
<protein>
    <submittedName>
        <fullName evidence="5">1312_t:CDS:1</fullName>
    </submittedName>
</protein>
<evidence type="ECO:0000313" key="5">
    <source>
        <dbReference type="EMBL" id="CAG8608121.1"/>
    </source>
</evidence>
<gene>
    <name evidence="5" type="ORF">CPELLU_LOCUS7320</name>
</gene>
<dbReference type="Pfam" id="PF00069">
    <property type="entry name" value="Pkinase"/>
    <property type="match status" value="1"/>
</dbReference>
<feature type="repeat" description="TPR" evidence="3">
    <location>
        <begin position="1011"/>
        <end position="1044"/>
    </location>
</feature>
<dbReference type="InterPro" id="IPR019734">
    <property type="entry name" value="TPR_rpt"/>
</dbReference>
<dbReference type="PROSITE" id="PS50005">
    <property type="entry name" value="TPR"/>
    <property type="match status" value="7"/>
</dbReference>
<dbReference type="AlphaFoldDB" id="A0A9N9CQ51"/>
<feature type="repeat" description="TPR" evidence="3">
    <location>
        <begin position="714"/>
        <end position="747"/>
    </location>
</feature>
<dbReference type="Pfam" id="PF13414">
    <property type="entry name" value="TPR_11"/>
    <property type="match status" value="1"/>
</dbReference>
<dbReference type="SMART" id="SM00028">
    <property type="entry name" value="TPR"/>
    <property type="match status" value="10"/>
</dbReference>
<dbReference type="PANTHER" id="PTHR44858">
    <property type="entry name" value="TETRATRICOPEPTIDE REPEAT PROTEIN 6"/>
    <property type="match status" value="1"/>
</dbReference>
<dbReference type="InterPro" id="IPR011990">
    <property type="entry name" value="TPR-like_helical_dom_sf"/>
</dbReference>
<dbReference type="PROSITE" id="PS50293">
    <property type="entry name" value="TPR_REGION"/>
    <property type="match status" value="1"/>
</dbReference>
<dbReference type="Pfam" id="PF13181">
    <property type="entry name" value="TPR_8"/>
    <property type="match status" value="1"/>
</dbReference>
<keyword evidence="6" id="KW-1185">Reference proteome</keyword>
<evidence type="ECO:0000313" key="6">
    <source>
        <dbReference type="Proteomes" id="UP000789759"/>
    </source>
</evidence>
<dbReference type="Pfam" id="PF14559">
    <property type="entry name" value="TPR_19"/>
    <property type="match status" value="1"/>
</dbReference>
<dbReference type="GO" id="GO:0004672">
    <property type="term" value="F:protein kinase activity"/>
    <property type="evidence" value="ECO:0007669"/>
    <property type="project" value="InterPro"/>
</dbReference>
<feature type="repeat" description="TPR" evidence="3">
    <location>
        <begin position="805"/>
        <end position="838"/>
    </location>
</feature>
<feature type="domain" description="Protein kinase" evidence="4">
    <location>
        <begin position="199"/>
        <end position="468"/>
    </location>
</feature>
<evidence type="ECO:0000259" key="4">
    <source>
        <dbReference type="PROSITE" id="PS50011"/>
    </source>
</evidence>
<name>A0A9N9CQ51_9GLOM</name>
<sequence length="1083" mass="124543">MNTKVSHVLIERVEKYIDEVTDLVEGSNLAEIIDPKSTFGSLMKEYISRIKLNKELNADEKDFCIGYLGTSLNEKIKHIRPELINEIEAEIKDSYIKMSTQEFESFIQKHKDKLNPQEIDLCIERHKRHKETINKNYCQRCCQIRSNGNYCTGCLALYVANNQNKSGNEFIDNLLFRCRIGQCSMFQGSIIEWVSYENFGNVECKTEGEFGSIYFATWFEGWIVDWNQDHGFIRNGPKKVVLKLLKNSNSLNKKFFEEAMTHVQFSSQGSRGVQCYGLTQFPETRELMLIMDHMENGCLGVLLEHNDVLLTWKEIFFLLKEIFYQLSQIHDNGMIHKDLHPGNILSGTKGWFIGDFGFSGPANKNPDDQIFGIMPYIAPEVLYYGKYLPESDIYSMGIIMWQLVARCRPFGDRKYDIHLARAICDGLRPPEITNIPDDYQGIMKRCLDAGPSKRPKAQEIFHYFDEILQKMSRGEYIIPEMKIDFNSLYTHGSDKATSTILTVDHLPIPKNKAQYKETTDGLLLEMPYSQRVDDLKITQIENEKDLKYIHSNSSLLDNDLKLLDTKYTTNGSIFINQGLKDRAAVYVLQNNPKKALSDLNRALELGPGTRDTKLFLLRGISNGMLGHYEESLADYNKMMEIDPNDTYGLEKRAEIYAILGRNEQALEDLDKIMKTNPNNMVALKVCVDVCIKLGRNEQALEALNKVLKVNPNDIVALETRGLIFLQEKQYENALEDWHKVLEITPDNMVALITCRMLRLLTKQDKDALSDSVKILNDLMSKGHMHNKEFVLYLDRLLEINPSNEGLLMIRGEILLFELGQYEEAIGCFNKILEYRPNNLFALYLRGAAYYNFGIHIEKSEGSGQLFELHQNNKISLRKCKVNQAILNYENALKDFNKVLEINSNDTFALDGLMKIEARMGKKTLLEFLPGLDKSLQINPTNTMSLLIRGSILGAQLGRYKDAIKEFDKLLECEPNNIFALRCRGEAYINSGNYAEALKNFNLALQIDKNDALSLIKRGEIYYKMLDYENALSDFNESLELTPPKELIPYYEKLLEFVLRSRTEIYRELSDNLQDPYISNSNCT</sequence>
<keyword evidence="1" id="KW-0677">Repeat</keyword>
<dbReference type="InterPro" id="IPR013105">
    <property type="entry name" value="TPR_2"/>
</dbReference>
<dbReference type="Proteomes" id="UP000789759">
    <property type="component" value="Unassembled WGS sequence"/>
</dbReference>
<feature type="repeat" description="TPR" evidence="3">
    <location>
        <begin position="646"/>
        <end position="679"/>
    </location>
</feature>
<dbReference type="Gene3D" id="1.25.40.10">
    <property type="entry name" value="Tetratricopeptide repeat domain"/>
    <property type="match status" value="3"/>
</dbReference>
<dbReference type="EMBL" id="CAJVQA010004859">
    <property type="protein sequence ID" value="CAG8608121.1"/>
    <property type="molecule type" value="Genomic_DNA"/>
</dbReference>
<dbReference type="Pfam" id="PF07719">
    <property type="entry name" value="TPR_2"/>
    <property type="match status" value="1"/>
</dbReference>
<reference evidence="5" key="1">
    <citation type="submission" date="2021-06" db="EMBL/GenBank/DDBJ databases">
        <authorList>
            <person name="Kallberg Y."/>
            <person name="Tangrot J."/>
            <person name="Rosling A."/>
        </authorList>
    </citation>
    <scope>NUCLEOTIDE SEQUENCE</scope>
    <source>
        <strain evidence="5">FL966</strain>
    </source>
</reference>
<keyword evidence="2 3" id="KW-0802">TPR repeat</keyword>
<dbReference type="InterPro" id="IPR011009">
    <property type="entry name" value="Kinase-like_dom_sf"/>
</dbReference>
<accession>A0A9N9CQ51</accession>
<evidence type="ECO:0000256" key="1">
    <source>
        <dbReference type="ARBA" id="ARBA00022737"/>
    </source>
</evidence>
<dbReference type="GO" id="GO:0005524">
    <property type="term" value="F:ATP binding"/>
    <property type="evidence" value="ECO:0007669"/>
    <property type="project" value="InterPro"/>
</dbReference>
<evidence type="ECO:0000256" key="2">
    <source>
        <dbReference type="ARBA" id="ARBA00022803"/>
    </source>
</evidence>
<organism evidence="5 6">
    <name type="scientific">Cetraspora pellucida</name>
    <dbReference type="NCBI Taxonomy" id="1433469"/>
    <lineage>
        <taxon>Eukaryota</taxon>
        <taxon>Fungi</taxon>
        <taxon>Fungi incertae sedis</taxon>
        <taxon>Mucoromycota</taxon>
        <taxon>Glomeromycotina</taxon>
        <taxon>Glomeromycetes</taxon>
        <taxon>Diversisporales</taxon>
        <taxon>Gigasporaceae</taxon>
        <taxon>Cetraspora</taxon>
    </lineage>
</organism>
<comment type="caution">
    <text evidence="5">The sequence shown here is derived from an EMBL/GenBank/DDBJ whole genome shotgun (WGS) entry which is preliminary data.</text>
</comment>
<dbReference type="SUPFAM" id="SSF56112">
    <property type="entry name" value="Protein kinase-like (PK-like)"/>
    <property type="match status" value="1"/>
</dbReference>
<dbReference type="InterPro" id="IPR050498">
    <property type="entry name" value="Ycf3"/>
</dbReference>
<dbReference type="OrthoDB" id="2204362at2759"/>
<evidence type="ECO:0000256" key="3">
    <source>
        <dbReference type="PROSITE-ProRule" id="PRU00339"/>
    </source>
</evidence>
<dbReference type="SUPFAM" id="SSF48452">
    <property type="entry name" value="TPR-like"/>
    <property type="match status" value="2"/>
</dbReference>